<protein>
    <recommendedName>
        <fullName evidence="6">CBS domain-containing protein</fullName>
    </recommendedName>
</protein>
<dbReference type="PROSITE" id="PS51371">
    <property type="entry name" value="CBS"/>
    <property type="match status" value="1"/>
</dbReference>
<proteinExistence type="predicted"/>
<dbReference type="PROSITE" id="PS51375">
    <property type="entry name" value="PPR"/>
    <property type="match status" value="3"/>
</dbReference>
<dbReference type="Gene3D" id="1.25.40.10">
    <property type="entry name" value="Tetratricopeptide repeat domain"/>
    <property type="match status" value="3"/>
</dbReference>
<dbReference type="Pfam" id="PF13041">
    <property type="entry name" value="PPR_2"/>
    <property type="match status" value="2"/>
</dbReference>
<evidence type="ECO:0000256" key="1">
    <source>
        <dbReference type="ARBA" id="ARBA00022737"/>
    </source>
</evidence>
<feature type="compositionally biased region" description="Low complexity" evidence="5">
    <location>
        <begin position="1"/>
        <end position="12"/>
    </location>
</feature>
<dbReference type="OMA" id="EDCNNLD"/>
<feature type="domain" description="CBS" evidence="6">
    <location>
        <begin position="534"/>
        <end position="601"/>
    </location>
</feature>
<feature type="repeat" description="PPR" evidence="4">
    <location>
        <begin position="100"/>
        <end position="134"/>
    </location>
</feature>
<evidence type="ECO:0000256" key="5">
    <source>
        <dbReference type="SAM" id="MobiDB-lite"/>
    </source>
</evidence>
<dbReference type="PANTHER" id="PTHR47581">
    <property type="entry name" value="OS09G0431600 PROTEIN"/>
    <property type="match status" value="1"/>
</dbReference>
<dbReference type="eggNOG" id="KOG4197">
    <property type="taxonomic scope" value="Eukaryota"/>
</dbReference>
<feature type="compositionally biased region" description="Low complexity" evidence="5">
    <location>
        <begin position="24"/>
        <end position="34"/>
    </location>
</feature>
<feature type="repeat" description="PPR" evidence="4">
    <location>
        <begin position="233"/>
        <end position="267"/>
    </location>
</feature>
<dbReference type="GO" id="GO:0003729">
    <property type="term" value="F:mRNA binding"/>
    <property type="evidence" value="ECO:0007669"/>
    <property type="project" value="EnsemblPlants"/>
</dbReference>
<dbReference type="PANTHER" id="PTHR47581:SF2">
    <property type="entry name" value="OS09G0431600 PROTEIN"/>
    <property type="match status" value="1"/>
</dbReference>
<dbReference type="Proteomes" id="UP000008022">
    <property type="component" value="Unassembled WGS sequence"/>
</dbReference>
<dbReference type="NCBIfam" id="TIGR00756">
    <property type="entry name" value="PPR"/>
    <property type="match status" value="3"/>
</dbReference>
<dbReference type="InterPro" id="IPR002885">
    <property type="entry name" value="PPR_rpt"/>
</dbReference>
<keyword evidence="1" id="KW-0677">Repeat</keyword>
<dbReference type="Pfam" id="PF01535">
    <property type="entry name" value="PPR"/>
    <property type="match status" value="2"/>
</dbReference>
<feature type="repeat" description="PPR" evidence="4">
    <location>
        <begin position="268"/>
        <end position="298"/>
    </location>
</feature>
<evidence type="ECO:0000313" key="7">
    <source>
        <dbReference type="EnsemblPlants" id="ORUFI09G12030.3"/>
    </source>
</evidence>
<dbReference type="Gramene" id="ORUFI09G12030.3">
    <property type="protein sequence ID" value="ORUFI09G12030.3"/>
    <property type="gene ID" value="ORUFI09G12030"/>
</dbReference>
<keyword evidence="2" id="KW-0809">Transit peptide</keyword>
<evidence type="ECO:0000259" key="6">
    <source>
        <dbReference type="PROSITE" id="PS51371"/>
    </source>
</evidence>
<organism evidence="7 8">
    <name type="scientific">Oryza rufipogon</name>
    <name type="common">Brownbeard rice</name>
    <name type="synonym">Asian wild rice</name>
    <dbReference type="NCBI Taxonomy" id="4529"/>
    <lineage>
        <taxon>Eukaryota</taxon>
        <taxon>Viridiplantae</taxon>
        <taxon>Streptophyta</taxon>
        <taxon>Embryophyta</taxon>
        <taxon>Tracheophyta</taxon>
        <taxon>Spermatophyta</taxon>
        <taxon>Magnoliopsida</taxon>
        <taxon>Liliopsida</taxon>
        <taxon>Poales</taxon>
        <taxon>Poaceae</taxon>
        <taxon>BOP clade</taxon>
        <taxon>Oryzoideae</taxon>
        <taxon>Oryzeae</taxon>
        <taxon>Oryzinae</taxon>
        <taxon>Oryza</taxon>
    </lineage>
</organism>
<dbReference type="InterPro" id="IPR011990">
    <property type="entry name" value="TPR-like_helical_dom_sf"/>
</dbReference>
<feature type="compositionally biased region" description="Pro residues" evidence="5">
    <location>
        <begin position="13"/>
        <end position="23"/>
    </location>
</feature>
<name>A0A0E0QRR7_ORYRU</name>
<accession>A0A0E0QRR7</accession>
<dbReference type="STRING" id="4529.A0A0E0QRR7"/>
<keyword evidence="8" id="KW-1185">Reference proteome</keyword>
<keyword evidence="3" id="KW-0129">CBS domain</keyword>
<evidence type="ECO:0000256" key="2">
    <source>
        <dbReference type="ARBA" id="ARBA00022946"/>
    </source>
</evidence>
<dbReference type="SUPFAM" id="SSF54631">
    <property type="entry name" value="CBS-domain pair"/>
    <property type="match status" value="1"/>
</dbReference>
<dbReference type="EnsemblPlants" id="ORUFI09G12030.3">
    <property type="protein sequence ID" value="ORUFI09G12030.3"/>
    <property type="gene ID" value="ORUFI09G12030"/>
</dbReference>
<evidence type="ECO:0000313" key="8">
    <source>
        <dbReference type="Proteomes" id="UP000008022"/>
    </source>
</evidence>
<reference evidence="7" key="2">
    <citation type="submission" date="2015-06" db="UniProtKB">
        <authorList>
            <consortium name="EnsemblPlants"/>
        </authorList>
    </citation>
    <scope>IDENTIFICATION</scope>
</reference>
<dbReference type="AlphaFoldDB" id="A0A0E0QRR7"/>
<feature type="region of interest" description="Disordered" evidence="5">
    <location>
        <begin position="1"/>
        <end position="59"/>
    </location>
</feature>
<evidence type="ECO:0000256" key="4">
    <source>
        <dbReference type="PROSITE-ProRule" id="PRU00708"/>
    </source>
</evidence>
<dbReference type="InterPro" id="IPR046342">
    <property type="entry name" value="CBS_dom_sf"/>
</dbReference>
<sequence>MMLLRPRFLSPSSPSPRRSPPPDSSRLPSSSSSSAPPPRARRRRRRAPSSSPPPQPDLRRLTSRIVDLTRRRQLPQIMDEVGAARRRAVDRGAGAGAGLNTIVMNAVLEACVRCGDVGLALSLFDEMRGPGGCGVDGVSYGILLKGLGIARRIDDAFEILESIEKDTSIGSPRLSPHLICGFLNALIEAGWYKIYLFIFQYIIVIRILGCTGDMRRANALVARFRQVLYEGHSVLLYNLLMKGYIKSNFPLGALTVKDEILRQGLKPDRLTYNTIISACVKSAEIDMAIRFLEDMKEEAKRDNNPELLPDAVTYTTLLKGLGNSQDLYSVLKIVVEMKSAPISIDRTAYTAMVDALLACGSINGALCIFGEIIKQAGNNKDLRPKPHLYLSIMRAFATIGDLDMVKRLNKRMWPDSVGSISRSAKEEADELLMEAALNNNQIDMARGLLRRILNEKECFSWTSRVGMIVLNDPVEKYMIPFQETQPLHADLILEEVVMRFFKDPVVPIVDDWGSCVGIVHRQDCTKIDAPLLSMSRGPPLCVPTSTSVEHVIDLLLREKSEMVVVVKRGNMYEGSYASSSRPLGVFSLAILWKFTADATDIDGMDAAHQLQQDVEASNCG</sequence>
<dbReference type="InterPro" id="IPR000644">
    <property type="entry name" value="CBS_dom"/>
</dbReference>
<dbReference type="InterPro" id="IPR044781">
    <property type="entry name" value="At5g10690-like"/>
</dbReference>
<reference evidence="8" key="1">
    <citation type="submission" date="2013-06" db="EMBL/GenBank/DDBJ databases">
        <authorList>
            <person name="Zhao Q."/>
        </authorList>
    </citation>
    <scope>NUCLEOTIDE SEQUENCE</scope>
    <source>
        <strain evidence="8">cv. W1943</strain>
    </source>
</reference>
<evidence type="ECO:0000256" key="3">
    <source>
        <dbReference type="PROSITE-ProRule" id="PRU00703"/>
    </source>
</evidence>